<feature type="compositionally biased region" description="Polar residues" evidence="5">
    <location>
        <begin position="1"/>
        <end position="23"/>
    </location>
</feature>
<feature type="transmembrane region" description="Helical" evidence="6">
    <location>
        <begin position="716"/>
        <end position="735"/>
    </location>
</feature>
<keyword evidence="2 6" id="KW-0812">Transmembrane</keyword>
<gene>
    <name evidence="10" type="ORF">CI109_102211</name>
</gene>
<evidence type="ECO:0000259" key="7">
    <source>
        <dbReference type="Pfam" id="PF10334"/>
    </source>
</evidence>
<evidence type="ECO:0000256" key="2">
    <source>
        <dbReference type="ARBA" id="ARBA00022692"/>
    </source>
</evidence>
<dbReference type="AlphaFoldDB" id="A0A5M6C0D3"/>
<dbReference type="GO" id="GO:0016020">
    <property type="term" value="C:membrane"/>
    <property type="evidence" value="ECO:0007669"/>
    <property type="project" value="UniProtKB-SubCell"/>
</dbReference>
<keyword evidence="11" id="KW-1185">Reference proteome</keyword>
<dbReference type="EMBL" id="CP144054">
    <property type="protein sequence ID" value="WWD17770.1"/>
    <property type="molecule type" value="Genomic_DNA"/>
</dbReference>
<evidence type="ECO:0000256" key="1">
    <source>
        <dbReference type="ARBA" id="ARBA00004141"/>
    </source>
</evidence>
<keyword evidence="4 6" id="KW-0472">Membrane</keyword>
<dbReference type="RefSeq" id="XP_031860908.1">
    <property type="nucleotide sequence ID" value="XM_032004793.1"/>
</dbReference>
<feature type="domain" description="Integral membrane bound transporter" evidence="9">
    <location>
        <begin position="690"/>
        <end position="823"/>
    </location>
</feature>
<dbReference type="OrthoDB" id="2274698at2759"/>
<dbReference type="GeneID" id="43588933"/>
<protein>
    <submittedName>
        <fullName evidence="10">Uncharacterized protein</fullName>
    </submittedName>
</protein>
<organism evidence="10 11">
    <name type="scientific">Kwoniella shandongensis</name>
    <dbReference type="NCBI Taxonomy" id="1734106"/>
    <lineage>
        <taxon>Eukaryota</taxon>
        <taxon>Fungi</taxon>
        <taxon>Dikarya</taxon>
        <taxon>Basidiomycota</taxon>
        <taxon>Agaricomycotina</taxon>
        <taxon>Tremellomycetes</taxon>
        <taxon>Tremellales</taxon>
        <taxon>Cryptococcaceae</taxon>
        <taxon>Kwoniella</taxon>
    </lineage>
</organism>
<dbReference type="PANTHER" id="PTHR37994">
    <property type="entry name" value="ARAE_2_N DOMAIN-CONTAINING PROTEIN-RELATED"/>
    <property type="match status" value="1"/>
</dbReference>
<evidence type="ECO:0000256" key="5">
    <source>
        <dbReference type="SAM" id="MobiDB-lite"/>
    </source>
</evidence>
<feature type="transmembrane region" description="Helical" evidence="6">
    <location>
        <begin position="527"/>
        <end position="553"/>
    </location>
</feature>
<evidence type="ECO:0000313" key="11">
    <source>
        <dbReference type="Proteomes" id="UP000322225"/>
    </source>
</evidence>
<dbReference type="InterPro" id="IPR049453">
    <property type="entry name" value="Memb_transporter_dom"/>
</dbReference>
<dbReference type="InterPro" id="IPR018820">
    <property type="entry name" value="BRE4-related_DUF2421"/>
</dbReference>
<reference evidence="10" key="2">
    <citation type="submission" date="2024-01" db="EMBL/GenBank/DDBJ databases">
        <title>Comparative genomics of Cryptococcus and Kwoniella reveals pathogenesis evolution and contrasting modes of karyotype evolution via chromosome fusion or intercentromeric recombination.</title>
        <authorList>
            <person name="Coelho M.A."/>
            <person name="David-Palma M."/>
            <person name="Shea T."/>
            <person name="Bowers K."/>
            <person name="McGinley-Smith S."/>
            <person name="Mohammad A.W."/>
            <person name="Gnirke A."/>
            <person name="Yurkov A.M."/>
            <person name="Nowrousian M."/>
            <person name="Sun S."/>
            <person name="Cuomo C.A."/>
            <person name="Heitman J."/>
        </authorList>
    </citation>
    <scope>NUCLEOTIDE SEQUENCE</scope>
    <source>
        <strain evidence="10">CBS 12478</strain>
    </source>
</reference>
<feature type="compositionally biased region" description="Low complexity" evidence="5">
    <location>
        <begin position="36"/>
        <end position="60"/>
    </location>
</feature>
<feature type="transmembrane region" description="Helical" evidence="6">
    <location>
        <begin position="747"/>
        <end position="765"/>
    </location>
</feature>
<dbReference type="Pfam" id="PF10337">
    <property type="entry name" value="ArAE_2_N"/>
    <property type="match status" value="1"/>
</dbReference>
<feature type="domain" description="DUF2421" evidence="7">
    <location>
        <begin position="827"/>
        <end position="1083"/>
    </location>
</feature>
<proteinExistence type="predicted"/>
<feature type="transmembrane region" description="Helical" evidence="6">
    <location>
        <begin position="668"/>
        <end position="687"/>
    </location>
</feature>
<evidence type="ECO:0000259" key="9">
    <source>
        <dbReference type="Pfam" id="PF13515"/>
    </source>
</evidence>
<name>A0A5M6C0D3_9TREE</name>
<feature type="transmembrane region" description="Helical" evidence="6">
    <location>
        <begin position="129"/>
        <end position="161"/>
    </location>
</feature>
<evidence type="ECO:0000256" key="6">
    <source>
        <dbReference type="SAM" id="Phobius"/>
    </source>
</evidence>
<dbReference type="Pfam" id="PF10334">
    <property type="entry name" value="BRE4"/>
    <property type="match status" value="1"/>
</dbReference>
<feature type="domain" description="Putative ER transporter 6TM N-terminal" evidence="8">
    <location>
        <begin position="73"/>
        <end position="478"/>
    </location>
</feature>
<feature type="transmembrane region" description="Helical" evidence="6">
    <location>
        <begin position="809"/>
        <end position="827"/>
    </location>
</feature>
<sequence>MQTSTTDRTGETTPQATPVSAHTTVALPEMSANGRSASPTKPTTTTTTTTTTTPASSSPKSFVDKLEKTFHIPPWFTPYLTDRRQWKNFIRCMLATLGTLVLMLCQTSLNVMGQAAFFGALVSQMLPPYMALSVYIFALLTLIVGMCFGWAWGVAAMAAALRARSQQLLAQQVQSARAGYNQNANIEAQYQESIFRGEFLDPRTSAVYGVFLFFGTYFLGLVRATRPRLILASIFGTIIMDLMCSYGPLFPIQVYTLARQLLIPAAMFIAIALASVILIFPQTLNHIMLDSMTSKMLGPITKIVKLQEEVLNTSPGDKERWSALATKAYALRHGQIAATTALEGQTGLLQLEITRGQIGPRDLTKIFNKVKDLGIRAYGLTSFVLIVEEQSQSLKNMDESPLPHPVTRAKDHFKRMDEQTTPSQSLEQLLPLMEESTSELRLASTKALDDIATWLYLVNHTRWKKVPANATPIAEREANLAAVKASLAEFRASKHFVLLEPYREHFDHETGTIKKGRFETHRASSRALFRCFVLTSNLIAFSLVLIELLEMLLQIERANPKSKIQLPNAFAKMLVKSANDKQGGGNPLDLGLNDGSAVQVDQGIEPDEHNDAHSETSTAVEGKGKPAKVFAKDPDAGDPRNVFQKIGRGVSTLWKGATGSSGLFALKYALVSVALWIPAVCPASAYFNYTNRGLWALIMAQTGLGVFTGEQILSFIVRMAGTVLGLILGMLAWYIGAGSGSGNPYGIAAATMVLIAPCLFIRIAIPLEKSPFFLMTNVTLMFIVGYSWVDEHTYQTANQGSGASLAGRRALLVIIGFTAAFIIMIFPRPISARLLFRHRLAKNMADIGDLYGRVVTGIEGEWDTPITKAAIDTAGRRERYKGSFLKVMGRLLSMEQQLTFAVSEPGFKGPWPRKKYEALFKTQGQVIATLALLSGSYSRMEVDWCKRLAKRSELMHPAFISDCISLFSILQQSLHTGEPLPPLIPIFERLAFHHNWAKAEASLNRNSSIDQEKAMPTVDNGLKVDGAEMEARNAMEILENTLTWDRLHDEQLPIFATANIALVHIAIGLNDMYRVVRELVGEKDLKGLDRASERWARGDVGV</sequence>
<feature type="transmembrane region" description="Helical" evidence="6">
    <location>
        <begin position="230"/>
        <end position="249"/>
    </location>
</feature>
<feature type="transmembrane region" description="Helical" evidence="6">
    <location>
        <begin position="261"/>
        <end position="280"/>
    </location>
</feature>
<dbReference type="InterPro" id="IPR018823">
    <property type="entry name" value="ArAE_2_N"/>
</dbReference>
<accession>A0A5M6C0D3</accession>
<feature type="region of interest" description="Disordered" evidence="5">
    <location>
        <begin position="1"/>
        <end position="60"/>
    </location>
</feature>
<dbReference type="Proteomes" id="UP000322225">
    <property type="component" value="Chromosome 4"/>
</dbReference>
<evidence type="ECO:0000313" key="10">
    <source>
        <dbReference type="EMBL" id="WWD17770.1"/>
    </source>
</evidence>
<evidence type="ECO:0000256" key="3">
    <source>
        <dbReference type="ARBA" id="ARBA00022989"/>
    </source>
</evidence>
<dbReference type="PANTHER" id="PTHR37994:SF3">
    <property type="entry name" value="ER TRANSPORTER 6TM N-TERMINAL DOMAIN-CONTAINING PROTEIN"/>
    <property type="match status" value="1"/>
</dbReference>
<feature type="transmembrane region" description="Helical" evidence="6">
    <location>
        <begin position="772"/>
        <end position="789"/>
    </location>
</feature>
<reference evidence="10" key="1">
    <citation type="submission" date="2017-08" db="EMBL/GenBank/DDBJ databases">
        <authorList>
            <person name="Cuomo C."/>
            <person name="Billmyre B."/>
            <person name="Heitman J."/>
        </authorList>
    </citation>
    <scope>NUCLEOTIDE SEQUENCE</scope>
    <source>
        <strain evidence="10">CBS 12478</strain>
    </source>
</reference>
<comment type="subcellular location">
    <subcellularLocation>
        <location evidence="1">Membrane</location>
        <topology evidence="1">Multi-pass membrane protein</topology>
    </subcellularLocation>
</comment>
<evidence type="ECO:0000259" key="8">
    <source>
        <dbReference type="Pfam" id="PF10337"/>
    </source>
</evidence>
<keyword evidence="3 6" id="KW-1133">Transmembrane helix</keyword>
<feature type="transmembrane region" description="Helical" evidence="6">
    <location>
        <begin position="206"/>
        <end position="224"/>
    </location>
</feature>
<dbReference type="Pfam" id="PF13515">
    <property type="entry name" value="FUSC_2"/>
    <property type="match status" value="1"/>
</dbReference>
<evidence type="ECO:0000256" key="4">
    <source>
        <dbReference type="ARBA" id="ARBA00023136"/>
    </source>
</evidence>
<feature type="transmembrane region" description="Helical" evidence="6">
    <location>
        <begin position="89"/>
        <end position="109"/>
    </location>
</feature>
<feature type="transmembrane region" description="Helical" evidence="6">
    <location>
        <begin position="693"/>
        <end position="709"/>
    </location>
</feature>
<dbReference type="KEGG" id="ksn:43588933"/>